<reference evidence="3" key="1">
    <citation type="submission" date="2021-03" db="EMBL/GenBank/DDBJ databases">
        <title>Proteiniclasticum marinus sp. nov., isolated from tidal flat sediment.</title>
        <authorList>
            <person name="Namirimu T."/>
            <person name="Yang J.-A."/>
            <person name="Yang S.-H."/>
            <person name="Kim Y.-J."/>
            <person name="Kwon K.K."/>
        </authorList>
    </citation>
    <scope>NUCLEOTIDE SEQUENCE</scope>
    <source>
        <strain evidence="3">SCR006</strain>
    </source>
</reference>
<sequence length="377" mass="42767">MVRIGIAGIGQIAEDYISLFAEGKIIEGKITALSSRNQDRVKSIIDAYDLEEVRTFTSLEDMLKEDAVDAVIITTPHTLHPTMAELALNRGKHVLVDKPLGIKASELTELVRLAKEKSHLVSAVMLNRRSSDLYQKVKDIAESGQLGELRRALWQITNLYRTYAYYGTSTWRGSYLTEGGGVLMNQAVHQLDLLLWIIGMPEKAHAFMKEGFHRPMTTENDVILNLFYESGASATFLASTHESPGTNRLELSFDKGQMVVEEDRVLTVRRLSECEEDFAKKESSYFTHVPCEVEQFEIPVTSNKVEQARTINNFIASILGKEKILASFEEGLKSVQVINSAYLSAWSEKTVDLDFLQEEYDQYWERKLAQQDQDNRR</sequence>
<feature type="domain" description="Gfo/Idh/MocA-like oxidoreductase N-terminal" evidence="1">
    <location>
        <begin position="2"/>
        <end position="122"/>
    </location>
</feature>
<dbReference type="SUPFAM" id="SSF51735">
    <property type="entry name" value="NAD(P)-binding Rossmann-fold domains"/>
    <property type="match status" value="1"/>
</dbReference>
<dbReference type="Pfam" id="PF01408">
    <property type="entry name" value="GFO_IDH_MocA"/>
    <property type="match status" value="1"/>
</dbReference>
<evidence type="ECO:0000259" key="1">
    <source>
        <dbReference type="Pfam" id="PF01408"/>
    </source>
</evidence>
<gene>
    <name evidence="3" type="ORF">J3A84_08950</name>
</gene>
<dbReference type="Pfam" id="PF22725">
    <property type="entry name" value="GFO_IDH_MocA_C3"/>
    <property type="match status" value="1"/>
</dbReference>
<proteinExistence type="predicted"/>
<evidence type="ECO:0000259" key="2">
    <source>
        <dbReference type="Pfam" id="PF22725"/>
    </source>
</evidence>
<dbReference type="PANTHER" id="PTHR43249">
    <property type="entry name" value="UDP-N-ACETYL-2-AMINO-2-DEOXY-D-GLUCURONATE OXIDASE"/>
    <property type="match status" value="1"/>
</dbReference>
<evidence type="ECO:0000313" key="4">
    <source>
        <dbReference type="Proteomes" id="UP000664218"/>
    </source>
</evidence>
<name>A0A939KG56_9CLOT</name>
<accession>A0A939KG56</accession>
<dbReference type="EMBL" id="JAFNJU010000006">
    <property type="protein sequence ID" value="MBO1265152.1"/>
    <property type="molecule type" value="Genomic_DNA"/>
</dbReference>
<evidence type="ECO:0000313" key="3">
    <source>
        <dbReference type="EMBL" id="MBO1265152.1"/>
    </source>
</evidence>
<organism evidence="3 4">
    <name type="scientific">Proteiniclasticum aestuarii</name>
    <dbReference type="NCBI Taxonomy" id="2817862"/>
    <lineage>
        <taxon>Bacteria</taxon>
        <taxon>Bacillati</taxon>
        <taxon>Bacillota</taxon>
        <taxon>Clostridia</taxon>
        <taxon>Eubacteriales</taxon>
        <taxon>Clostridiaceae</taxon>
        <taxon>Proteiniclasticum</taxon>
    </lineage>
</organism>
<dbReference type="GO" id="GO:0000166">
    <property type="term" value="F:nucleotide binding"/>
    <property type="evidence" value="ECO:0007669"/>
    <property type="project" value="InterPro"/>
</dbReference>
<dbReference type="AlphaFoldDB" id="A0A939KG56"/>
<protein>
    <submittedName>
        <fullName evidence="3">Gfo/Idh/MocA family oxidoreductase</fullName>
    </submittedName>
</protein>
<dbReference type="Gene3D" id="3.40.50.720">
    <property type="entry name" value="NAD(P)-binding Rossmann-like Domain"/>
    <property type="match status" value="1"/>
</dbReference>
<dbReference type="InterPro" id="IPR036291">
    <property type="entry name" value="NAD(P)-bd_dom_sf"/>
</dbReference>
<dbReference type="RefSeq" id="WP_207599674.1">
    <property type="nucleotide sequence ID" value="NZ_JAFNJU010000006.1"/>
</dbReference>
<dbReference type="InterPro" id="IPR055170">
    <property type="entry name" value="GFO_IDH_MocA-like_dom"/>
</dbReference>
<comment type="caution">
    <text evidence="3">The sequence shown here is derived from an EMBL/GenBank/DDBJ whole genome shotgun (WGS) entry which is preliminary data.</text>
</comment>
<dbReference type="Proteomes" id="UP000664218">
    <property type="component" value="Unassembled WGS sequence"/>
</dbReference>
<keyword evidence="4" id="KW-1185">Reference proteome</keyword>
<dbReference type="Gene3D" id="3.30.360.10">
    <property type="entry name" value="Dihydrodipicolinate Reductase, domain 2"/>
    <property type="match status" value="1"/>
</dbReference>
<feature type="domain" description="GFO/IDH/MocA-like oxidoreductase" evidence="2">
    <location>
        <begin position="134"/>
        <end position="258"/>
    </location>
</feature>
<dbReference type="InterPro" id="IPR000683">
    <property type="entry name" value="Gfo/Idh/MocA-like_OxRdtase_N"/>
</dbReference>
<dbReference type="InterPro" id="IPR052515">
    <property type="entry name" value="Gfo/Idh/MocA_Oxidoreductase"/>
</dbReference>
<dbReference type="PANTHER" id="PTHR43249:SF1">
    <property type="entry name" value="D-GLUCOSIDE 3-DEHYDROGENASE"/>
    <property type="match status" value="1"/>
</dbReference>